<dbReference type="InterPro" id="IPR011057">
    <property type="entry name" value="Mss4-like_sf"/>
</dbReference>
<feature type="domain" description="CENP-V/GFA" evidence="5">
    <location>
        <begin position="6"/>
        <end position="118"/>
    </location>
</feature>
<dbReference type="PANTHER" id="PTHR33337:SF40">
    <property type="entry name" value="CENP-V_GFA DOMAIN-CONTAINING PROTEIN-RELATED"/>
    <property type="match status" value="1"/>
</dbReference>
<organism evidence="6 7">
    <name type="scientific">Devosia nitrariae</name>
    <dbReference type="NCBI Taxonomy" id="2071872"/>
    <lineage>
        <taxon>Bacteria</taxon>
        <taxon>Pseudomonadati</taxon>
        <taxon>Pseudomonadota</taxon>
        <taxon>Alphaproteobacteria</taxon>
        <taxon>Hyphomicrobiales</taxon>
        <taxon>Devosiaceae</taxon>
        <taxon>Devosia</taxon>
    </lineage>
</organism>
<dbReference type="InterPro" id="IPR006913">
    <property type="entry name" value="CENP-V/GFA"/>
</dbReference>
<proteinExistence type="inferred from homology"/>
<gene>
    <name evidence="6" type="ORF">GCM10010862_46760</name>
</gene>
<evidence type="ECO:0000313" key="6">
    <source>
        <dbReference type="EMBL" id="GLQ57417.1"/>
    </source>
</evidence>
<dbReference type="Gene3D" id="3.90.1590.10">
    <property type="entry name" value="glutathione-dependent formaldehyde- activating enzyme (gfa)"/>
    <property type="match status" value="1"/>
</dbReference>
<evidence type="ECO:0000256" key="2">
    <source>
        <dbReference type="ARBA" id="ARBA00022723"/>
    </source>
</evidence>
<comment type="caution">
    <text evidence="6">The sequence shown here is derived from an EMBL/GenBank/DDBJ whole genome shotgun (WGS) entry which is preliminary data.</text>
</comment>
<dbReference type="SUPFAM" id="SSF51316">
    <property type="entry name" value="Mss4-like"/>
    <property type="match status" value="1"/>
</dbReference>
<evidence type="ECO:0000259" key="5">
    <source>
        <dbReference type="PROSITE" id="PS51891"/>
    </source>
</evidence>
<dbReference type="Pfam" id="PF04828">
    <property type="entry name" value="GFA"/>
    <property type="match status" value="1"/>
</dbReference>
<evidence type="ECO:0000256" key="4">
    <source>
        <dbReference type="ARBA" id="ARBA00023239"/>
    </source>
</evidence>
<keyword evidence="7" id="KW-1185">Reference proteome</keyword>
<accession>A0ABQ5WBT4</accession>
<name>A0ABQ5WBT4_9HYPH</name>
<dbReference type="PROSITE" id="PS51891">
    <property type="entry name" value="CENP_V_GFA"/>
    <property type="match status" value="1"/>
</dbReference>
<evidence type="ECO:0000256" key="1">
    <source>
        <dbReference type="ARBA" id="ARBA00005495"/>
    </source>
</evidence>
<keyword evidence="4" id="KW-0456">Lyase</keyword>
<protein>
    <submittedName>
        <fullName evidence="6">Aldehyde-activating protein</fullName>
    </submittedName>
</protein>
<sequence length="132" mass="15014">MAGMEWTGGSMCEAVHFRAFGEPVRIEVCHCRTCRRNTGSAFGIFVLFKADKAVIEGEENLTSYRSSPETTRHSCRQCGTPLFNRFEGHIDFHLGTLDEAERLHPQTEIWTTRRLPWLSAFPDTSCSLYGPR</sequence>
<dbReference type="PANTHER" id="PTHR33337">
    <property type="entry name" value="GFA DOMAIN-CONTAINING PROTEIN"/>
    <property type="match status" value="1"/>
</dbReference>
<reference evidence="7" key="1">
    <citation type="journal article" date="2019" name="Int. J. Syst. Evol. Microbiol.">
        <title>The Global Catalogue of Microorganisms (GCM) 10K type strain sequencing project: providing services to taxonomists for standard genome sequencing and annotation.</title>
        <authorList>
            <consortium name="The Broad Institute Genomics Platform"/>
            <consortium name="The Broad Institute Genome Sequencing Center for Infectious Disease"/>
            <person name="Wu L."/>
            <person name="Ma J."/>
        </authorList>
    </citation>
    <scope>NUCLEOTIDE SEQUENCE [LARGE SCALE GENOMIC DNA]</scope>
    <source>
        <strain evidence="7">NBRC 112416</strain>
    </source>
</reference>
<keyword evidence="2" id="KW-0479">Metal-binding</keyword>
<dbReference type="EMBL" id="BSNS01000024">
    <property type="protein sequence ID" value="GLQ57417.1"/>
    <property type="molecule type" value="Genomic_DNA"/>
</dbReference>
<dbReference type="RefSeq" id="WP_284342809.1">
    <property type="nucleotide sequence ID" value="NZ_BSNS01000024.1"/>
</dbReference>
<keyword evidence="3" id="KW-0862">Zinc</keyword>
<dbReference type="Proteomes" id="UP001156691">
    <property type="component" value="Unassembled WGS sequence"/>
</dbReference>
<evidence type="ECO:0000256" key="3">
    <source>
        <dbReference type="ARBA" id="ARBA00022833"/>
    </source>
</evidence>
<comment type="similarity">
    <text evidence="1">Belongs to the Gfa family.</text>
</comment>
<evidence type="ECO:0000313" key="7">
    <source>
        <dbReference type="Proteomes" id="UP001156691"/>
    </source>
</evidence>